<keyword evidence="1" id="KW-0472">Membrane</keyword>
<feature type="transmembrane region" description="Helical" evidence="1">
    <location>
        <begin position="41"/>
        <end position="61"/>
    </location>
</feature>
<organism evidence="2 3">
    <name type="scientific">Actinomadura namibiensis</name>
    <dbReference type="NCBI Taxonomy" id="182080"/>
    <lineage>
        <taxon>Bacteria</taxon>
        <taxon>Bacillati</taxon>
        <taxon>Actinomycetota</taxon>
        <taxon>Actinomycetes</taxon>
        <taxon>Streptosporangiales</taxon>
        <taxon>Thermomonosporaceae</taxon>
        <taxon>Actinomadura</taxon>
    </lineage>
</organism>
<evidence type="ECO:0000256" key="1">
    <source>
        <dbReference type="SAM" id="Phobius"/>
    </source>
</evidence>
<accession>A0A7W3LV81</accession>
<dbReference type="EMBL" id="JACJIA010000010">
    <property type="protein sequence ID" value="MBA8954847.1"/>
    <property type="molecule type" value="Genomic_DNA"/>
</dbReference>
<protein>
    <submittedName>
        <fullName evidence="2">Uncharacterized protein</fullName>
    </submittedName>
</protein>
<keyword evidence="1" id="KW-0812">Transmembrane</keyword>
<keyword evidence="3" id="KW-1185">Reference proteome</keyword>
<evidence type="ECO:0000313" key="3">
    <source>
        <dbReference type="Proteomes" id="UP000572680"/>
    </source>
</evidence>
<name>A0A7W3LV81_ACTNM</name>
<sequence length="64" mass="6633">MDNTEHTASATFGSALLGHLLIALWSGVPAAVLLLAGETRAGVLCLLLPAALTVWAAARLIRRP</sequence>
<feature type="transmembrane region" description="Helical" evidence="1">
    <location>
        <begin position="12"/>
        <end position="35"/>
    </location>
</feature>
<proteinExistence type="predicted"/>
<reference evidence="2 3" key="1">
    <citation type="submission" date="2020-08" db="EMBL/GenBank/DDBJ databases">
        <title>Genomic Encyclopedia of Type Strains, Phase IV (KMG-IV): sequencing the most valuable type-strain genomes for metagenomic binning, comparative biology and taxonomic classification.</title>
        <authorList>
            <person name="Goeker M."/>
        </authorList>
    </citation>
    <scope>NUCLEOTIDE SEQUENCE [LARGE SCALE GENOMIC DNA]</scope>
    <source>
        <strain evidence="2 3">DSM 44197</strain>
    </source>
</reference>
<dbReference type="AlphaFoldDB" id="A0A7W3LV81"/>
<keyword evidence="1" id="KW-1133">Transmembrane helix</keyword>
<dbReference type="Proteomes" id="UP000572680">
    <property type="component" value="Unassembled WGS sequence"/>
</dbReference>
<comment type="caution">
    <text evidence="2">The sequence shown here is derived from an EMBL/GenBank/DDBJ whole genome shotgun (WGS) entry which is preliminary data.</text>
</comment>
<dbReference type="RefSeq" id="WP_182846886.1">
    <property type="nucleotide sequence ID" value="NZ_BAAALP010000020.1"/>
</dbReference>
<evidence type="ECO:0000313" key="2">
    <source>
        <dbReference type="EMBL" id="MBA8954847.1"/>
    </source>
</evidence>
<gene>
    <name evidence="2" type="ORF">HNR61_006504</name>
</gene>